<dbReference type="RefSeq" id="WP_380622376.1">
    <property type="nucleotide sequence ID" value="NZ_JBHSDK010000021.1"/>
</dbReference>
<accession>A0ABV8U1C3</accession>
<proteinExistence type="predicted"/>
<evidence type="ECO:0000313" key="2">
    <source>
        <dbReference type="Proteomes" id="UP001595823"/>
    </source>
</evidence>
<name>A0ABV8U1C3_9ACTN</name>
<dbReference type="InterPro" id="IPR025355">
    <property type="entry name" value="DUF4259"/>
</dbReference>
<dbReference type="Pfam" id="PF14078">
    <property type="entry name" value="DUF4259"/>
    <property type="match status" value="1"/>
</dbReference>
<comment type="caution">
    <text evidence="1">The sequence shown here is derived from an EMBL/GenBank/DDBJ whole genome shotgun (WGS) entry which is preliminary data.</text>
</comment>
<sequence>MPTWSDGVFDGDGASDVLGTLRGEEAEQIEVAMEEAFEYVLEEERIAVYEVQEALALATVLAAKVDPDGADRRARREADYLDVMPTRDIRLLAAQAVRRILVPKGNDWYEYWGEQTPLDAIRLLAVRLDPGENA</sequence>
<dbReference type="EMBL" id="JBHSDK010000021">
    <property type="protein sequence ID" value="MFC4336438.1"/>
    <property type="molecule type" value="Genomic_DNA"/>
</dbReference>
<reference evidence="2" key="1">
    <citation type="journal article" date="2019" name="Int. J. Syst. Evol. Microbiol.">
        <title>The Global Catalogue of Microorganisms (GCM) 10K type strain sequencing project: providing services to taxonomists for standard genome sequencing and annotation.</title>
        <authorList>
            <consortium name="The Broad Institute Genomics Platform"/>
            <consortium name="The Broad Institute Genome Sequencing Center for Infectious Disease"/>
            <person name="Wu L."/>
            <person name="Ma J."/>
        </authorList>
    </citation>
    <scope>NUCLEOTIDE SEQUENCE [LARGE SCALE GENOMIC DNA]</scope>
    <source>
        <strain evidence="2">IBRC-M 10908</strain>
    </source>
</reference>
<protein>
    <submittedName>
        <fullName evidence="1">DUF4259 domain-containing protein</fullName>
    </submittedName>
</protein>
<gene>
    <name evidence="1" type="ORF">ACFPET_14640</name>
</gene>
<dbReference type="Proteomes" id="UP001595823">
    <property type="component" value="Unassembled WGS sequence"/>
</dbReference>
<keyword evidence="2" id="KW-1185">Reference proteome</keyword>
<evidence type="ECO:0000313" key="1">
    <source>
        <dbReference type="EMBL" id="MFC4336438.1"/>
    </source>
</evidence>
<organism evidence="1 2">
    <name type="scientific">Salininema proteolyticum</name>
    <dbReference type="NCBI Taxonomy" id="1607685"/>
    <lineage>
        <taxon>Bacteria</taxon>
        <taxon>Bacillati</taxon>
        <taxon>Actinomycetota</taxon>
        <taxon>Actinomycetes</taxon>
        <taxon>Glycomycetales</taxon>
        <taxon>Glycomycetaceae</taxon>
        <taxon>Salininema</taxon>
    </lineage>
</organism>